<feature type="region of interest" description="Disordered" evidence="1">
    <location>
        <begin position="138"/>
        <end position="171"/>
    </location>
</feature>
<proteinExistence type="predicted"/>
<evidence type="ECO:0000256" key="1">
    <source>
        <dbReference type="SAM" id="MobiDB-lite"/>
    </source>
</evidence>
<organism evidence="2">
    <name type="scientific">Paenibacillus sp. AN1007</name>
    <dbReference type="NCBI Taxonomy" id="3151385"/>
    <lineage>
        <taxon>Bacteria</taxon>
        <taxon>Bacillati</taxon>
        <taxon>Bacillota</taxon>
        <taxon>Bacilli</taxon>
        <taxon>Bacillales</taxon>
        <taxon>Paenibacillaceae</taxon>
        <taxon>Paenibacillus</taxon>
    </lineage>
</organism>
<evidence type="ECO:0000313" key="2">
    <source>
        <dbReference type="EMBL" id="XCP93116.1"/>
    </source>
</evidence>
<dbReference type="EMBL" id="CP159992">
    <property type="protein sequence ID" value="XCP93116.1"/>
    <property type="molecule type" value="Genomic_DNA"/>
</dbReference>
<dbReference type="Pfam" id="PF13826">
    <property type="entry name" value="Monooxy_af470-like"/>
    <property type="match status" value="1"/>
</dbReference>
<dbReference type="InterPro" id="IPR025444">
    <property type="entry name" value="Monooxy_af470"/>
</dbReference>
<dbReference type="AlphaFoldDB" id="A0AAU8N4K8"/>
<gene>
    <name evidence="2" type="ORF">ABXS70_17970</name>
</gene>
<name>A0AAU8N4K8_9BACL</name>
<reference evidence="2" key="1">
    <citation type="submission" date="2024-05" db="EMBL/GenBank/DDBJ databases">
        <title>Draft genome assemblies of 36 bacteria isolated from hibernating arctic ground squirrels.</title>
        <authorList>
            <person name="McKee H."/>
            <person name="Mullen L."/>
            <person name="Drown D.M."/>
            <person name="Duddleston K.N."/>
        </authorList>
    </citation>
    <scope>NUCLEOTIDE SEQUENCE</scope>
    <source>
        <strain evidence="2">AN1007</strain>
    </source>
</reference>
<dbReference type="RefSeq" id="WP_366289621.1">
    <property type="nucleotide sequence ID" value="NZ_CP159992.1"/>
</dbReference>
<protein>
    <submittedName>
        <fullName evidence="2">DUF4188 domain-containing protein</fullName>
    </submittedName>
</protein>
<accession>A0AAU8N4K8</accession>
<sequence>MAKIYKGRYTAQIEGEFVVFIIGMRINRLWAIHKWLPVFNSMGPMIKELYQNPDTGFLGTEFLVNWRGVTLLQYWRSYDELETYARGGLHLEAWKRFNKSIGSDGSVGIYHETYKAQTGSHESIYANMPKFGLAKVSDHVPASGRRATSRRRMGGENEPAVEVPENPRNKE</sequence>